<dbReference type="Proteomes" id="UP000027318">
    <property type="component" value="Unassembled WGS sequence"/>
</dbReference>
<dbReference type="AlphaFoldDB" id="A0A063XXY1"/>
<dbReference type="PANTHER" id="PTHR23427:SF2">
    <property type="entry name" value="SURFEIT LOCUS PROTEIN 1"/>
    <property type="match status" value="1"/>
</dbReference>
<dbReference type="EMBL" id="JMSZ01000032">
    <property type="protein sequence ID" value="KDE38983.1"/>
    <property type="molecule type" value="Genomic_DNA"/>
</dbReference>
<protein>
    <recommendedName>
        <fullName evidence="6">SURF1-like protein</fullName>
    </recommendedName>
</protein>
<dbReference type="STRING" id="267850.ADINL_2112"/>
<dbReference type="PANTHER" id="PTHR23427">
    <property type="entry name" value="SURFEIT LOCUS PROTEIN"/>
    <property type="match status" value="1"/>
</dbReference>
<dbReference type="InterPro" id="IPR045214">
    <property type="entry name" value="Surf1/Surf4"/>
</dbReference>
<evidence type="ECO:0000256" key="4">
    <source>
        <dbReference type="ARBA" id="ARBA00022989"/>
    </source>
</evidence>
<reference evidence="7 8" key="1">
    <citation type="journal article" date="2005" name="Int. J. Syst. Evol. Microbiol.">
        <title>Nitrincola lacisaponensis gen. nov., sp. nov., a novel alkaliphilic bacterium isolated from an alkaline, saline lake.</title>
        <authorList>
            <person name="Dimitriu P.A."/>
            <person name="Shukla S.K."/>
            <person name="Conradt J."/>
            <person name="Marquez M.C."/>
            <person name="Ventosa A."/>
            <person name="Maglia A."/>
            <person name="Peyton B.M."/>
            <person name="Pinkart H.C."/>
            <person name="Mormile M.R."/>
        </authorList>
    </citation>
    <scope>NUCLEOTIDE SEQUENCE [LARGE SCALE GENOMIC DNA]</scope>
    <source>
        <strain evidence="7 8">4CA</strain>
    </source>
</reference>
<organism evidence="7 8">
    <name type="scientific">Nitrincola lacisaponensis</name>
    <dbReference type="NCBI Taxonomy" id="267850"/>
    <lineage>
        <taxon>Bacteria</taxon>
        <taxon>Pseudomonadati</taxon>
        <taxon>Pseudomonadota</taxon>
        <taxon>Gammaproteobacteria</taxon>
        <taxon>Oceanospirillales</taxon>
        <taxon>Oceanospirillaceae</taxon>
        <taxon>Nitrincola</taxon>
    </lineage>
</organism>
<evidence type="ECO:0000313" key="7">
    <source>
        <dbReference type="EMBL" id="KDE38983.1"/>
    </source>
</evidence>
<dbReference type="InterPro" id="IPR002994">
    <property type="entry name" value="Surf1/Shy1"/>
</dbReference>
<proteinExistence type="inferred from homology"/>
<evidence type="ECO:0000256" key="3">
    <source>
        <dbReference type="ARBA" id="ARBA00022692"/>
    </source>
</evidence>
<comment type="subcellular location">
    <subcellularLocation>
        <location evidence="6">Cell membrane</location>
        <topology evidence="6">Multi-pass membrane protein</topology>
    </subcellularLocation>
    <subcellularLocation>
        <location evidence="1">Membrane</location>
    </subcellularLocation>
</comment>
<keyword evidence="4 6" id="KW-1133">Transmembrane helix</keyword>
<name>A0A063XXY1_9GAMM</name>
<dbReference type="Pfam" id="PF02104">
    <property type="entry name" value="SURF1"/>
    <property type="match status" value="1"/>
</dbReference>
<evidence type="ECO:0000256" key="2">
    <source>
        <dbReference type="ARBA" id="ARBA00007165"/>
    </source>
</evidence>
<gene>
    <name evidence="7" type="ORF">ADINL_2112</name>
</gene>
<evidence type="ECO:0000256" key="5">
    <source>
        <dbReference type="ARBA" id="ARBA00023136"/>
    </source>
</evidence>
<accession>A0A063XXY1</accession>
<keyword evidence="3 6" id="KW-0812">Transmembrane</keyword>
<comment type="caution">
    <text evidence="7">The sequence shown here is derived from an EMBL/GenBank/DDBJ whole genome shotgun (WGS) entry which is preliminary data.</text>
</comment>
<keyword evidence="5 6" id="KW-0472">Membrane</keyword>
<comment type="caution">
    <text evidence="6">Lacks conserved residue(s) required for the propagation of feature annotation.</text>
</comment>
<feature type="transmembrane region" description="Helical" evidence="6">
    <location>
        <begin position="202"/>
        <end position="222"/>
    </location>
</feature>
<evidence type="ECO:0000313" key="8">
    <source>
        <dbReference type="Proteomes" id="UP000027318"/>
    </source>
</evidence>
<keyword evidence="6" id="KW-1003">Cell membrane</keyword>
<dbReference type="GO" id="GO:0005886">
    <property type="term" value="C:plasma membrane"/>
    <property type="evidence" value="ECO:0007669"/>
    <property type="project" value="UniProtKB-SubCell"/>
</dbReference>
<comment type="similarity">
    <text evidence="2 6">Belongs to the SURF1 family.</text>
</comment>
<dbReference type="CDD" id="cd06662">
    <property type="entry name" value="SURF1"/>
    <property type="match status" value="1"/>
</dbReference>
<evidence type="ECO:0000256" key="1">
    <source>
        <dbReference type="ARBA" id="ARBA00004370"/>
    </source>
</evidence>
<dbReference type="PROSITE" id="PS50895">
    <property type="entry name" value="SURF1"/>
    <property type="match status" value="1"/>
</dbReference>
<evidence type="ECO:0000256" key="6">
    <source>
        <dbReference type="RuleBase" id="RU363076"/>
    </source>
</evidence>
<keyword evidence="8" id="KW-1185">Reference proteome</keyword>
<sequence length="236" mass="26899">MRSQVKSFRSRSGLWFWWSLWISLILLGLVLAHWQWQRADEKTQLLAQQAAAEHLTNPTDLPENLSRLTLTGQYLADQTLWLDNRIYQGQVGVAVLTPLQTDTGHWWLIQRGFIPTAVDRRIEPVVETPAGDVQLSGIWQRLETGYWVLGDNLEGNRLQSLDLSPWSHLPGEVFQGVVHQTEGAGHTVSWWQPSQMPPERHIAYAVQWLSLALMALIVAVAGQRKLWGRSAQQEAR</sequence>